<evidence type="ECO:0000256" key="6">
    <source>
        <dbReference type="ARBA" id="ARBA00022777"/>
    </source>
</evidence>
<name>A0A8J1XUZ1_OWEFU</name>
<organism evidence="12 13">
    <name type="scientific">Owenia fusiformis</name>
    <name type="common">Polychaete worm</name>
    <dbReference type="NCBI Taxonomy" id="6347"/>
    <lineage>
        <taxon>Eukaryota</taxon>
        <taxon>Metazoa</taxon>
        <taxon>Spiralia</taxon>
        <taxon>Lophotrochozoa</taxon>
        <taxon>Annelida</taxon>
        <taxon>Polychaeta</taxon>
        <taxon>Sedentaria</taxon>
        <taxon>Canalipalpata</taxon>
        <taxon>Sabellida</taxon>
        <taxon>Oweniida</taxon>
        <taxon>Oweniidae</taxon>
        <taxon>Owenia</taxon>
    </lineage>
</organism>
<dbReference type="Gene3D" id="1.10.510.10">
    <property type="entry name" value="Transferase(Phosphotransferase) domain 1"/>
    <property type="match status" value="1"/>
</dbReference>
<proteinExistence type="inferred from homology"/>
<dbReference type="PRINTS" id="PR00452">
    <property type="entry name" value="SH3DOMAIN"/>
</dbReference>
<gene>
    <name evidence="12" type="ORF">OFUS_LOCUS21196</name>
</gene>
<dbReference type="Proteomes" id="UP000749559">
    <property type="component" value="Unassembled WGS sequence"/>
</dbReference>
<keyword evidence="3" id="KW-0963">Cytoplasm</keyword>
<dbReference type="PROSITE" id="PS00109">
    <property type="entry name" value="PROTEIN_KINASE_TYR"/>
    <property type="match status" value="1"/>
</dbReference>
<evidence type="ECO:0000256" key="2">
    <source>
        <dbReference type="ARBA" id="ARBA00022443"/>
    </source>
</evidence>
<dbReference type="SUPFAM" id="SSF56112">
    <property type="entry name" value="Protein kinase-like (PK-like)"/>
    <property type="match status" value="1"/>
</dbReference>
<accession>A0A8J1XUZ1</accession>
<evidence type="ECO:0000256" key="8">
    <source>
        <dbReference type="ARBA" id="ARBA00022999"/>
    </source>
</evidence>
<dbReference type="OrthoDB" id="346907at2759"/>
<dbReference type="PANTHER" id="PTHR24418">
    <property type="entry name" value="TYROSINE-PROTEIN KINASE"/>
    <property type="match status" value="1"/>
</dbReference>
<dbReference type="PROSITE" id="PS50011">
    <property type="entry name" value="PROTEIN_KINASE_DOM"/>
    <property type="match status" value="1"/>
</dbReference>
<keyword evidence="13" id="KW-1185">Reference proteome</keyword>
<comment type="caution">
    <text evidence="12">The sequence shown here is derived from an EMBL/GenBank/DDBJ whole genome shotgun (WGS) entry which is preliminary data.</text>
</comment>
<dbReference type="SUPFAM" id="SSF55550">
    <property type="entry name" value="SH2 domain"/>
    <property type="match status" value="1"/>
</dbReference>
<dbReference type="SMART" id="SM00326">
    <property type="entry name" value="SH3"/>
    <property type="match status" value="1"/>
</dbReference>
<dbReference type="Pfam" id="PF00017">
    <property type="entry name" value="SH2"/>
    <property type="match status" value="1"/>
</dbReference>
<dbReference type="Gene3D" id="3.30.505.10">
    <property type="entry name" value="SH2 domain"/>
    <property type="match status" value="1"/>
</dbReference>
<dbReference type="InterPro" id="IPR008266">
    <property type="entry name" value="Tyr_kinase_AS"/>
</dbReference>
<dbReference type="EMBL" id="CAIIXF020000010">
    <property type="protein sequence ID" value="CAH1796828.1"/>
    <property type="molecule type" value="Genomic_DNA"/>
</dbReference>
<evidence type="ECO:0000256" key="3">
    <source>
        <dbReference type="ARBA" id="ARBA00022490"/>
    </source>
</evidence>
<keyword evidence="6 11" id="KW-0418">Kinase</keyword>
<dbReference type="PROSITE" id="PS50002">
    <property type="entry name" value="SH3"/>
    <property type="match status" value="1"/>
</dbReference>
<dbReference type="AlphaFoldDB" id="A0A8J1XUZ1"/>
<evidence type="ECO:0000256" key="5">
    <source>
        <dbReference type="ARBA" id="ARBA00022741"/>
    </source>
</evidence>
<evidence type="ECO:0000256" key="1">
    <source>
        <dbReference type="ARBA" id="ARBA00004496"/>
    </source>
</evidence>
<dbReference type="GO" id="GO:0005524">
    <property type="term" value="F:ATP binding"/>
    <property type="evidence" value="ECO:0007669"/>
    <property type="project" value="UniProtKB-UniRule"/>
</dbReference>
<dbReference type="CDD" id="cd09937">
    <property type="entry name" value="SH2_csk_like"/>
    <property type="match status" value="1"/>
</dbReference>
<dbReference type="InterPro" id="IPR050198">
    <property type="entry name" value="Non-receptor_tyrosine_kinases"/>
</dbReference>
<dbReference type="PROSITE" id="PS00107">
    <property type="entry name" value="PROTEIN_KINASE_ATP"/>
    <property type="match status" value="1"/>
</dbReference>
<protein>
    <recommendedName>
        <fullName evidence="11">Tyrosine-protein kinase</fullName>
        <ecNumber evidence="11">2.7.10.2</ecNumber>
    </recommendedName>
</protein>
<keyword evidence="4 11" id="KW-0808">Transferase</keyword>
<dbReference type="InterPro" id="IPR035027">
    <property type="entry name" value="Csk-like_SH2"/>
</dbReference>
<comment type="subcellular location">
    <subcellularLocation>
        <location evidence="1">Cytoplasm</location>
    </subcellularLocation>
</comment>
<dbReference type="SMART" id="SM00219">
    <property type="entry name" value="TyrKc"/>
    <property type="match status" value="1"/>
</dbReference>
<dbReference type="InterPro" id="IPR036028">
    <property type="entry name" value="SH3-like_dom_sf"/>
</dbReference>
<dbReference type="FunFam" id="3.30.505.10:FF:000023">
    <property type="entry name" value="Tyrosine-protein kinase"/>
    <property type="match status" value="1"/>
</dbReference>
<evidence type="ECO:0000313" key="12">
    <source>
        <dbReference type="EMBL" id="CAH1796828.1"/>
    </source>
</evidence>
<keyword evidence="8" id="KW-0727">SH2 domain</keyword>
<dbReference type="InterPro" id="IPR001452">
    <property type="entry name" value="SH3_domain"/>
</dbReference>
<dbReference type="PRINTS" id="PR00678">
    <property type="entry name" value="PI3KINASEP85"/>
</dbReference>
<comment type="catalytic activity">
    <reaction evidence="10 11">
        <text>L-tyrosyl-[protein] + ATP = O-phospho-L-tyrosyl-[protein] + ADP + H(+)</text>
        <dbReference type="Rhea" id="RHEA:10596"/>
        <dbReference type="Rhea" id="RHEA-COMP:10136"/>
        <dbReference type="Rhea" id="RHEA-COMP:20101"/>
        <dbReference type="ChEBI" id="CHEBI:15378"/>
        <dbReference type="ChEBI" id="CHEBI:30616"/>
        <dbReference type="ChEBI" id="CHEBI:46858"/>
        <dbReference type="ChEBI" id="CHEBI:61978"/>
        <dbReference type="ChEBI" id="CHEBI:456216"/>
        <dbReference type="EC" id="2.7.10.2"/>
    </reaction>
</comment>
<dbReference type="InterPro" id="IPR011009">
    <property type="entry name" value="Kinase-like_dom_sf"/>
</dbReference>
<keyword evidence="5 11" id="KW-0547">Nucleotide-binding</keyword>
<dbReference type="SUPFAM" id="SSF50044">
    <property type="entry name" value="SH3-domain"/>
    <property type="match status" value="1"/>
</dbReference>
<keyword evidence="9 11" id="KW-0829">Tyrosine-protein kinase</keyword>
<dbReference type="Pfam" id="PF00018">
    <property type="entry name" value="SH3_1"/>
    <property type="match status" value="1"/>
</dbReference>
<dbReference type="InterPro" id="IPR001245">
    <property type="entry name" value="Ser-Thr/Tyr_kinase_cat_dom"/>
</dbReference>
<dbReference type="InterPro" id="IPR020635">
    <property type="entry name" value="Tyr_kinase_cat_dom"/>
</dbReference>
<dbReference type="EC" id="2.7.10.2" evidence="11"/>
<dbReference type="Gene3D" id="2.30.30.40">
    <property type="entry name" value="SH3 Domains"/>
    <property type="match status" value="1"/>
</dbReference>
<keyword evidence="7 11" id="KW-0067">ATP-binding</keyword>
<evidence type="ECO:0000256" key="10">
    <source>
        <dbReference type="ARBA" id="ARBA00051245"/>
    </source>
</evidence>
<dbReference type="FunFam" id="3.30.200.20:FF:000053">
    <property type="entry name" value="Tyrosine-protein kinase"/>
    <property type="match status" value="1"/>
</dbReference>
<dbReference type="Pfam" id="PF07714">
    <property type="entry name" value="PK_Tyr_Ser-Thr"/>
    <property type="match status" value="1"/>
</dbReference>
<sequence>MSHQGQVHQEHWSPGTEVVALYNFQGNSSEDLPFQKRDTLSILRSTRDPNWYQARLNGSGREGMIPANYVQVRGEVKLHAMPWFHGKIPRDKAEELLQPRSDGLFLVRESTNYPGDYTLCVCFGDKVEHYHIEFKNGRLTIDDEEFFDNLTELVEHYDLRGPDGLCCKLTIPVKKQGKLAMAVDQKQFKASGWAIKLKEITLGDTIGKGEYGDVYKGEFRGQKVAVKAMKDSTKAAQQFLAEASLMTSLKHPNLVQLLGVVLGENASDTIYIVTEFMSKGSLVEYLRTRGRQVITKQNQINFACDTCAGMAYLDEKNLVHRDLAARNVLISEDDRAKISDFGLARYEDTNQEGGRFPIKWTSPEALRDSKFTSKSDMWSFGILLWEIYSFGRVPYPRIPLANVVQHVERGYRMESPDGCPKEVYDIMRKAWELDPRNRPTFAQTLPLLDRIRKNAGT</sequence>
<dbReference type="InterPro" id="IPR000980">
    <property type="entry name" value="SH2"/>
</dbReference>
<dbReference type="PROSITE" id="PS50001">
    <property type="entry name" value="SH2"/>
    <property type="match status" value="1"/>
</dbReference>
<reference evidence="12" key="1">
    <citation type="submission" date="2022-03" db="EMBL/GenBank/DDBJ databases">
        <authorList>
            <person name="Martin C."/>
        </authorList>
    </citation>
    <scope>NUCLEOTIDE SEQUENCE</scope>
</reference>
<dbReference type="InterPro" id="IPR000719">
    <property type="entry name" value="Prot_kinase_dom"/>
</dbReference>
<keyword evidence="2" id="KW-0728">SH3 domain</keyword>
<dbReference type="PRINTS" id="PR00401">
    <property type="entry name" value="SH2DOMAIN"/>
</dbReference>
<dbReference type="GO" id="GO:0005737">
    <property type="term" value="C:cytoplasm"/>
    <property type="evidence" value="ECO:0007669"/>
    <property type="project" value="UniProtKB-SubCell"/>
</dbReference>
<evidence type="ECO:0000256" key="4">
    <source>
        <dbReference type="ARBA" id="ARBA00022679"/>
    </source>
</evidence>
<dbReference type="FunFam" id="1.10.510.10:FF:000272">
    <property type="entry name" value="Tyrosine-protein kinase"/>
    <property type="match status" value="1"/>
</dbReference>
<dbReference type="GO" id="GO:0004715">
    <property type="term" value="F:non-membrane spanning protein tyrosine kinase activity"/>
    <property type="evidence" value="ECO:0007669"/>
    <property type="project" value="UniProtKB-EC"/>
</dbReference>
<comment type="similarity">
    <text evidence="11">Belongs to the protein kinase superfamily. Tyr protein kinase family.</text>
</comment>
<dbReference type="CDD" id="cd05039">
    <property type="entry name" value="PTKc_Csk_like"/>
    <property type="match status" value="1"/>
</dbReference>
<dbReference type="InterPro" id="IPR036860">
    <property type="entry name" value="SH2_dom_sf"/>
</dbReference>
<dbReference type="PRINTS" id="PR00109">
    <property type="entry name" value="TYRKINASE"/>
</dbReference>
<evidence type="ECO:0000313" key="13">
    <source>
        <dbReference type="Proteomes" id="UP000749559"/>
    </source>
</evidence>
<dbReference type="SMART" id="SM00252">
    <property type="entry name" value="SH2"/>
    <property type="match status" value="1"/>
</dbReference>
<evidence type="ECO:0000256" key="9">
    <source>
        <dbReference type="ARBA" id="ARBA00023137"/>
    </source>
</evidence>
<dbReference type="InterPro" id="IPR017441">
    <property type="entry name" value="Protein_kinase_ATP_BS"/>
</dbReference>
<evidence type="ECO:0000256" key="7">
    <source>
        <dbReference type="ARBA" id="ARBA00022840"/>
    </source>
</evidence>
<evidence type="ECO:0000256" key="11">
    <source>
        <dbReference type="RuleBase" id="RU362096"/>
    </source>
</evidence>